<evidence type="ECO:0000313" key="3">
    <source>
        <dbReference type="EMBL" id="MBO0356030.1"/>
    </source>
</evidence>
<dbReference type="CDD" id="cd01014">
    <property type="entry name" value="nicotinamidase_related"/>
    <property type="match status" value="1"/>
</dbReference>
<sequence>MKTALILIDIQNDYFKDGKMELCIPEVTAQNAKRVLEKFRHEKLPIIHVKHESTRPGASFFAPGTKGSEIHALVSPIEDEKVVIKNYPNSFRETELLGYLKDKEIDRLVIVGMMSHMCVDATTRAAKDYGFECAVIEDACTTKDLEINGKTVYAEDVHNAFMAALDYYYSDVFTTEVFLKGWGK</sequence>
<evidence type="ECO:0000259" key="2">
    <source>
        <dbReference type="Pfam" id="PF00857"/>
    </source>
</evidence>
<gene>
    <name evidence="3" type="ORF">J0656_18575</name>
</gene>
<dbReference type="Gene3D" id="3.40.50.850">
    <property type="entry name" value="Isochorismatase-like"/>
    <property type="match status" value="1"/>
</dbReference>
<dbReference type="InterPro" id="IPR036380">
    <property type="entry name" value="Isochorismatase-like_sf"/>
</dbReference>
<proteinExistence type="predicted"/>
<evidence type="ECO:0000313" key="4">
    <source>
        <dbReference type="Proteomes" id="UP000664044"/>
    </source>
</evidence>
<dbReference type="Pfam" id="PF00857">
    <property type="entry name" value="Isochorismatase"/>
    <property type="match status" value="1"/>
</dbReference>
<dbReference type="InterPro" id="IPR000868">
    <property type="entry name" value="Isochorismatase-like_dom"/>
</dbReference>
<dbReference type="PANTHER" id="PTHR43540">
    <property type="entry name" value="PEROXYUREIDOACRYLATE/UREIDOACRYLATE AMIDOHYDROLASE-RELATED"/>
    <property type="match status" value="1"/>
</dbReference>
<feature type="domain" description="Isochorismatase-like" evidence="2">
    <location>
        <begin position="3"/>
        <end position="175"/>
    </location>
</feature>
<keyword evidence="4" id="KW-1185">Reference proteome</keyword>
<reference evidence="3 4" key="1">
    <citation type="submission" date="2021-03" db="EMBL/GenBank/DDBJ databases">
        <title>Muricauda lutimaris sp. nov. and Muricauda ruestringensis sp. nov, two marine members of the Flavobacteriaceae isolated from deep sea sediments of Western Pacific.</title>
        <authorList>
            <person name="Zhao S."/>
            <person name="Liu R."/>
        </authorList>
    </citation>
    <scope>NUCLEOTIDE SEQUENCE [LARGE SCALE GENOMIC DNA]</scope>
    <source>
        <strain evidence="3 4">BC31-1-A7</strain>
    </source>
</reference>
<comment type="caution">
    <text evidence="3">The sequence shown here is derived from an EMBL/GenBank/DDBJ whole genome shotgun (WGS) entry which is preliminary data.</text>
</comment>
<protein>
    <submittedName>
        <fullName evidence="3">Cysteine hydrolase</fullName>
    </submittedName>
</protein>
<name>A0ABS3G9D1_9FLAO</name>
<dbReference type="PANTHER" id="PTHR43540:SF1">
    <property type="entry name" value="ISOCHORISMATASE HYDROLASE"/>
    <property type="match status" value="1"/>
</dbReference>
<organism evidence="3 4">
    <name type="scientific">Flagellimonas aurea</name>
    <dbReference type="NCBI Taxonomy" id="2915619"/>
    <lineage>
        <taxon>Bacteria</taxon>
        <taxon>Pseudomonadati</taxon>
        <taxon>Bacteroidota</taxon>
        <taxon>Flavobacteriia</taxon>
        <taxon>Flavobacteriales</taxon>
        <taxon>Flavobacteriaceae</taxon>
        <taxon>Flagellimonas</taxon>
    </lineage>
</organism>
<dbReference type="GO" id="GO:0016787">
    <property type="term" value="F:hydrolase activity"/>
    <property type="evidence" value="ECO:0007669"/>
    <property type="project" value="UniProtKB-KW"/>
</dbReference>
<dbReference type="Proteomes" id="UP000664044">
    <property type="component" value="Unassembled WGS sequence"/>
</dbReference>
<evidence type="ECO:0000256" key="1">
    <source>
        <dbReference type="ARBA" id="ARBA00022801"/>
    </source>
</evidence>
<dbReference type="EMBL" id="JAFLNL010000015">
    <property type="protein sequence ID" value="MBO0356030.1"/>
    <property type="molecule type" value="Genomic_DNA"/>
</dbReference>
<dbReference type="SUPFAM" id="SSF52499">
    <property type="entry name" value="Isochorismatase-like hydrolases"/>
    <property type="match status" value="1"/>
</dbReference>
<dbReference type="InterPro" id="IPR050272">
    <property type="entry name" value="Isochorismatase-like_hydrls"/>
</dbReference>
<keyword evidence="1 3" id="KW-0378">Hydrolase</keyword>
<accession>A0ABS3G9D1</accession>